<dbReference type="InterPro" id="IPR036734">
    <property type="entry name" value="Neur_chan_lig-bd_sf"/>
</dbReference>
<feature type="transmembrane region" description="Helical" evidence="14">
    <location>
        <begin position="266"/>
        <end position="285"/>
    </location>
</feature>
<evidence type="ECO:0000256" key="6">
    <source>
        <dbReference type="ARBA" id="ARBA00023065"/>
    </source>
</evidence>
<dbReference type="InterPro" id="IPR038050">
    <property type="entry name" value="Neuro_actylchol_rec"/>
</dbReference>
<keyword evidence="12 14" id="KW-0407">Ion channel</keyword>
<dbReference type="GO" id="GO:0022848">
    <property type="term" value="F:acetylcholine-gated monoatomic cation-selective channel activity"/>
    <property type="evidence" value="ECO:0007669"/>
    <property type="project" value="InterPro"/>
</dbReference>
<comment type="similarity">
    <text evidence="14">Belongs to the ligand-gated ion channel (TC 1.A.9) family.</text>
</comment>
<dbReference type="PROSITE" id="PS00236">
    <property type="entry name" value="NEUROTR_ION_CHANNEL"/>
    <property type="match status" value="1"/>
</dbReference>
<dbReference type="PRINTS" id="PR00252">
    <property type="entry name" value="NRIONCHANNEL"/>
</dbReference>
<evidence type="ECO:0000256" key="10">
    <source>
        <dbReference type="ARBA" id="ARBA00023180"/>
    </source>
</evidence>
<evidence type="ECO:0000256" key="7">
    <source>
        <dbReference type="ARBA" id="ARBA00023136"/>
    </source>
</evidence>
<dbReference type="Gene3D" id="2.70.170.10">
    <property type="entry name" value="Neurotransmitter-gated ion-channel ligand-binding domain"/>
    <property type="match status" value="1"/>
</dbReference>
<feature type="chain" id="PRO_5043108918" evidence="14">
    <location>
        <begin position="21"/>
        <end position="483"/>
    </location>
</feature>
<dbReference type="Proteomes" id="UP001159428">
    <property type="component" value="Unassembled WGS sequence"/>
</dbReference>
<evidence type="ECO:0000256" key="9">
    <source>
        <dbReference type="ARBA" id="ARBA00023170"/>
    </source>
</evidence>
<dbReference type="AlphaFoldDB" id="A0AAU9WUA4"/>
<keyword evidence="6 14" id="KW-0406">Ion transport</keyword>
<keyword evidence="9" id="KW-0675">Receptor</keyword>
<dbReference type="SUPFAM" id="SSF90112">
    <property type="entry name" value="Neurotransmitter-gated ion-channel transmembrane pore"/>
    <property type="match status" value="1"/>
</dbReference>
<dbReference type="PRINTS" id="PR00254">
    <property type="entry name" value="NICOTINICR"/>
</dbReference>
<keyword evidence="11" id="KW-1071">Ligand-gated ion channel</keyword>
<name>A0AAU9WUA4_9CNID</name>
<protein>
    <submittedName>
        <fullName evidence="17">Uncharacterized protein</fullName>
    </submittedName>
</protein>
<evidence type="ECO:0000256" key="12">
    <source>
        <dbReference type="ARBA" id="ARBA00023303"/>
    </source>
</evidence>
<feature type="domain" description="Neurotransmitter-gated ion-channel transmembrane" evidence="16">
    <location>
        <begin position="272"/>
        <end position="359"/>
    </location>
</feature>
<keyword evidence="7 14" id="KW-0472">Membrane</keyword>
<dbReference type="InterPro" id="IPR036719">
    <property type="entry name" value="Neuro-gated_channel_TM_sf"/>
</dbReference>
<dbReference type="FunFam" id="2.70.170.10:FF:000028">
    <property type="entry name" value="AcetylCholine Receptor"/>
    <property type="match status" value="1"/>
</dbReference>
<evidence type="ECO:0000256" key="11">
    <source>
        <dbReference type="ARBA" id="ARBA00023286"/>
    </source>
</evidence>
<evidence type="ECO:0000256" key="2">
    <source>
        <dbReference type="ARBA" id="ARBA00022475"/>
    </source>
</evidence>
<evidence type="ECO:0000259" key="16">
    <source>
        <dbReference type="Pfam" id="PF02932"/>
    </source>
</evidence>
<evidence type="ECO:0000256" key="4">
    <source>
        <dbReference type="ARBA" id="ARBA00022989"/>
    </source>
</evidence>
<feature type="domain" description="Neurotransmitter-gated ion-channel ligand-binding" evidence="15">
    <location>
        <begin position="34"/>
        <end position="265"/>
    </location>
</feature>
<comment type="caution">
    <text evidence="17">The sequence shown here is derived from an EMBL/GenBank/DDBJ whole genome shotgun (WGS) entry which is preliminary data.</text>
</comment>
<evidence type="ECO:0000256" key="1">
    <source>
        <dbReference type="ARBA" id="ARBA00022448"/>
    </source>
</evidence>
<reference evidence="17 18" key="1">
    <citation type="submission" date="2022-05" db="EMBL/GenBank/DDBJ databases">
        <authorList>
            <consortium name="Genoscope - CEA"/>
            <person name="William W."/>
        </authorList>
    </citation>
    <scope>NUCLEOTIDE SEQUENCE [LARGE SCALE GENOMIC DNA]</scope>
</reference>
<dbReference type="CDD" id="cd19051">
    <property type="entry name" value="LGIC_TM_cation"/>
    <property type="match status" value="1"/>
</dbReference>
<dbReference type="PANTHER" id="PTHR18945">
    <property type="entry name" value="NEUROTRANSMITTER GATED ION CHANNEL"/>
    <property type="match status" value="1"/>
</dbReference>
<proteinExistence type="inferred from homology"/>
<dbReference type="InterPro" id="IPR006202">
    <property type="entry name" value="Neur_chan_lig-bd"/>
</dbReference>
<evidence type="ECO:0000256" key="14">
    <source>
        <dbReference type="RuleBase" id="RU000687"/>
    </source>
</evidence>
<feature type="transmembrane region" description="Helical" evidence="14">
    <location>
        <begin position="330"/>
        <end position="350"/>
    </location>
</feature>
<evidence type="ECO:0000256" key="3">
    <source>
        <dbReference type="ARBA" id="ARBA00022692"/>
    </source>
</evidence>
<keyword evidence="14" id="KW-0732">Signal</keyword>
<keyword evidence="4 14" id="KW-1133">Transmembrane helix</keyword>
<evidence type="ECO:0000256" key="13">
    <source>
        <dbReference type="ARBA" id="ARBA00034099"/>
    </source>
</evidence>
<feature type="transmembrane region" description="Helical" evidence="14">
    <location>
        <begin position="297"/>
        <end position="318"/>
    </location>
</feature>
<keyword evidence="1 14" id="KW-0813">Transport</keyword>
<dbReference type="InterPro" id="IPR018000">
    <property type="entry name" value="Neurotransmitter_ion_chnl_CS"/>
</dbReference>
<feature type="signal peptide" evidence="14">
    <location>
        <begin position="1"/>
        <end position="20"/>
    </location>
</feature>
<gene>
    <name evidence="17" type="ORF">PMEA_00011964</name>
</gene>
<dbReference type="GO" id="GO:0004888">
    <property type="term" value="F:transmembrane signaling receptor activity"/>
    <property type="evidence" value="ECO:0007669"/>
    <property type="project" value="InterPro"/>
</dbReference>
<accession>A0AAU9WUA4</accession>
<evidence type="ECO:0000256" key="5">
    <source>
        <dbReference type="ARBA" id="ARBA00023018"/>
    </source>
</evidence>
<keyword evidence="5" id="KW-0770">Synapse</keyword>
<dbReference type="GO" id="GO:0045211">
    <property type="term" value="C:postsynaptic membrane"/>
    <property type="evidence" value="ECO:0007669"/>
    <property type="project" value="InterPro"/>
</dbReference>
<keyword evidence="10" id="KW-0325">Glycoprotein</keyword>
<evidence type="ECO:0000256" key="8">
    <source>
        <dbReference type="ARBA" id="ARBA00023157"/>
    </source>
</evidence>
<dbReference type="SUPFAM" id="SSF63712">
    <property type="entry name" value="Nicotinic receptor ligand binding domain-like"/>
    <property type="match status" value="1"/>
</dbReference>
<keyword evidence="3 14" id="KW-0812">Transmembrane</keyword>
<keyword evidence="8" id="KW-1015">Disulfide bond</keyword>
<dbReference type="EMBL" id="CALNXJ010000021">
    <property type="protein sequence ID" value="CAH3126162.1"/>
    <property type="molecule type" value="Genomic_DNA"/>
</dbReference>
<evidence type="ECO:0000313" key="18">
    <source>
        <dbReference type="Proteomes" id="UP001159428"/>
    </source>
</evidence>
<dbReference type="Gene3D" id="1.20.58.390">
    <property type="entry name" value="Neurotransmitter-gated ion-channel transmembrane domain"/>
    <property type="match status" value="1"/>
</dbReference>
<evidence type="ECO:0000313" key="17">
    <source>
        <dbReference type="EMBL" id="CAH3126162.1"/>
    </source>
</evidence>
<dbReference type="InterPro" id="IPR006201">
    <property type="entry name" value="Neur_channel"/>
</dbReference>
<dbReference type="Pfam" id="PF02932">
    <property type="entry name" value="Neur_chan_memb"/>
    <property type="match status" value="1"/>
</dbReference>
<sequence length="483" mass="54875">MNFTFPLLGVIAFGVVTLLASEGITRSVNKSEEYKLRKDILKYKDPMVRPVENYSEAVNVSFYMDVLNLTDLDNKRQMLATNVWILQRWQNPFLEWKKEEYGGIDQILVSPTEIWVPDIVLYNNGDKQVRKAGHTELFKNWVAVDSTGGCSWGSMANLESSCSVEVSSFPFDEQECSLTFASASYGSNMLEIHSIRPLGSSLAFVYSLFICKRVSGYAFLYAFIDGEWEFKHIYVHISRKISQRHEDARLEYPLITYTLEIKRRPLYYIMLMIIPCVLCTLLVLASFAIPPENGERIGFCSTVMLSISVYLLIMADMLPEKSDTLPVLGVYYTITMFEIALALIGTIIVLRIYHSASEPPNCFKTLHKKHKAKKLKKIRVGRKWTMAKLLRGNAVTNNSNPVGGDAEPNITQVPVDTELQQTEVKGDGNGIELTEDDNQKIWRSIAVTCDRIFFWLFSIIFIGSTAYLIANRGNFAVLFDKNI</sequence>
<evidence type="ECO:0000259" key="15">
    <source>
        <dbReference type="Pfam" id="PF02931"/>
    </source>
</evidence>
<dbReference type="InterPro" id="IPR006029">
    <property type="entry name" value="Neurotrans-gated_channel_TM"/>
</dbReference>
<organism evidence="17 18">
    <name type="scientific">Pocillopora meandrina</name>
    <dbReference type="NCBI Taxonomy" id="46732"/>
    <lineage>
        <taxon>Eukaryota</taxon>
        <taxon>Metazoa</taxon>
        <taxon>Cnidaria</taxon>
        <taxon>Anthozoa</taxon>
        <taxon>Hexacorallia</taxon>
        <taxon>Scleractinia</taxon>
        <taxon>Astrocoeniina</taxon>
        <taxon>Pocilloporidae</taxon>
        <taxon>Pocillopora</taxon>
    </lineage>
</organism>
<comment type="subcellular location">
    <subcellularLocation>
        <location evidence="13">Synaptic cell membrane</location>
        <topology evidence="13">Multi-pass membrane protein</topology>
    </subcellularLocation>
</comment>
<feature type="transmembrane region" description="Helical" evidence="14">
    <location>
        <begin position="452"/>
        <end position="470"/>
    </location>
</feature>
<dbReference type="InterPro" id="IPR002394">
    <property type="entry name" value="Nicotinic_acetylcholine_rcpt"/>
</dbReference>
<keyword evidence="18" id="KW-1185">Reference proteome</keyword>
<dbReference type="Pfam" id="PF02931">
    <property type="entry name" value="Neur_chan_LBD"/>
    <property type="match status" value="1"/>
</dbReference>
<keyword evidence="2" id="KW-1003">Cell membrane</keyword>